<dbReference type="EMBL" id="JADGJD010000579">
    <property type="protein sequence ID" value="KAJ3049902.1"/>
    <property type="molecule type" value="Genomic_DNA"/>
</dbReference>
<keyword evidence="2" id="KW-1185">Reference proteome</keyword>
<organism evidence="1 2">
    <name type="scientific">Rhizophlyctis rosea</name>
    <dbReference type="NCBI Taxonomy" id="64517"/>
    <lineage>
        <taxon>Eukaryota</taxon>
        <taxon>Fungi</taxon>
        <taxon>Fungi incertae sedis</taxon>
        <taxon>Chytridiomycota</taxon>
        <taxon>Chytridiomycota incertae sedis</taxon>
        <taxon>Chytridiomycetes</taxon>
        <taxon>Rhizophlyctidales</taxon>
        <taxon>Rhizophlyctidaceae</taxon>
        <taxon>Rhizophlyctis</taxon>
    </lineage>
</organism>
<dbReference type="AlphaFoldDB" id="A0AAD5X4T8"/>
<sequence>MNNIICNPVGGLCQQDRGAPIPSTLKRLEKLGRAPTVEELEQYHPGPGVEGEQRDEYWRYNLGKHLVDYLTEVYAEEGKELYVGVVEVHIMCFANDVPRV</sequence>
<comment type="caution">
    <text evidence="1">The sequence shown here is derived from an EMBL/GenBank/DDBJ whole genome shotgun (WGS) entry which is preliminary data.</text>
</comment>
<evidence type="ECO:0000313" key="1">
    <source>
        <dbReference type="EMBL" id="KAJ3049902.1"/>
    </source>
</evidence>
<protein>
    <submittedName>
        <fullName evidence="1">Uncharacterized protein</fullName>
    </submittedName>
</protein>
<proteinExistence type="predicted"/>
<name>A0AAD5X4T8_9FUNG</name>
<gene>
    <name evidence="1" type="ORF">HK097_009109</name>
</gene>
<evidence type="ECO:0000313" key="2">
    <source>
        <dbReference type="Proteomes" id="UP001212841"/>
    </source>
</evidence>
<dbReference type="Proteomes" id="UP001212841">
    <property type="component" value="Unassembled WGS sequence"/>
</dbReference>
<accession>A0AAD5X4T8</accession>
<reference evidence="1" key="1">
    <citation type="submission" date="2020-05" db="EMBL/GenBank/DDBJ databases">
        <title>Phylogenomic resolution of chytrid fungi.</title>
        <authorList>
            <person name="Stajich J.E."/>
            <person name="Amses K."/>
            <person name="Simmons R."/>
            <person name="Seto K."/>
            <person name="Myers J."/>
            <person name="Bonds A."/>
            <person name="Quandt C.A."/>
            <person name="Barry K."/>
            <person name="Liu P."/>
            <person name="Grigoriev I."/>
            <person name="Longcore J.E."/>
            <person name="James T.Y."/>
        </authorList>
    </citation>
    <scope>NUCLEOTIDE SEQUENCE</scope>
    <source>
        <strain evidence="1">JEL0318</strain>
    </source>
</reference>